<accession>A0A9X9X2D8</accession>
<reference evidence="2" key="1">
    <citation type="submission" date="2020-01" db="EMBL/GenBank/DDBJ databases">
        <authorList>
            <person name="Rat A."/>
        </authorList>
    </citation>
    <scope>NUCLEOTIDE SEQUENCE</scope>
    <source>
        <strain evidence="2">LMG 31231</strain>
    </source>
</reference>
<feature type="transmembrane region" description="Helical" evidence="1">
    <location>
        <begin position="146"/>
        <end position="167"/>
    </location>
</feature>
<dbReference type="Proteomes" id="UP001138751">
    <property type="component" value="Unassembled WGS sequence"/>
</dbReference>
<comment type="caution">
    <text evidence="2">The sequence shown here is derived from an EMBL/GenBank/DDBJ whole genome shotgun (WGS) entry which is preliminary data.</text>
</comment>
<evidence type="ECO:0000313" key="2">
    <source>
        <dbReference type="EMBL" id="MBR0673567.1"/>
    </source>
</evidence>
<proteinExistence type="predicted"/>
<evidence type="ECO:0000256" key="1">
    <source>
        <dbReference type="SAM" id="Phobius"/>
    </source>
</evidence>
<feature type="transmembrane region" description="Helical" evidence="1">
    <location>
        <begin position="101"/>
        <end position="126"/>
    </location>
</feature>
<dbReference type="RefSeq" id="WP_211863969.1">
    <property type="nucleotide sequence ID" value="NZ_JAAEDM010000077.1"/>
</dbReference>
<evidence type="ECO:0000313" key="3">
    <source>
        <dbReference type="Proteomes" id="UP001138751"/>
    </source>
</evidence>
<protein>
    <submittedName>
        <fullName evidence="2">Uncharacterized protein</fullName>
    </submittedName>
</protein>
<gene>
    <name evidence="2" type="ORF">GXW76_20515</name>
</gene>
<organism evidence="2 3">
    <name type="scientific">Neoroseomonas soli</name>
    <dbReference type="NCBI Taxonomy" id="1081025"/>
    <lineage>
        <taxon>Bacteria</taxon>
        <taxon>Pseudomonadati</taxon>
        <taxon>Pseudomonadota</taxon>
        <taxon>Alphaproteobacteria</taxon>
        <taxon>Acetobacterales</taxon>
        <taxon>Acetobacteraceae</taxon>
        <taxon>Neoroseomonas</taxon>
    </lineage>
</organism>
<sequence length="170" mass="16972">MPGEPGRPPGSRVPPPGAVLLSVSGLRGPEDHASVLAAIRQRDPAAVVWTDWPRGLVAVQTDWPPEILRVAVQDAGFIAAWLAHPPLEISARGAAAAVVRVIGFGLAGFVLGALGGVALALANIALNPACGSPGDSGGCAMGIPMFAIGAGFLGAAAGAVVAVVKIARRR</sequence>
<keyword evidence="1" id="KW-0812">Transmembrane</keyword>
<reference evidence="2" key="2">
    <citation type="journal article" date="2021" name="Syst. Appl. Microbiol.">
        <title>Roseomonas hellenica sp. nov., isolated from roots of wild-growing Alkanna tinctoria.</title>
        <authorList>
            <person name="Rat A."/>
            <person name="Naranjo H.D."/>
            <person name="Lebbe L."/>
            <person name="Cnockaert M."/>
            <person name="Krigas N."/>
            <person name="Grigoriadou K."/>
            <person name="Maloupa E."/>
            <person name="Willems A."/>
        </authorList>
    </citation>
    <scope>NUCLEOTIDE SEQUENCE</scope>
    <source>
        <strain evidence="2">LMG 31231</strain>
    </source>
</reference>
<keyword evidence="1" id="KW-0472">Membrane</keyword>
<name>A0A9X9X2D8_9PROT</name>
<keyword evidence="1" id="KW-1133">Transmembrane helix</keyword>
<dbReference type="EMBL" id="JAAEDM010000077">
    <property type="protein sequence ID" value="MBR0673567.1"/>
    <property type="molecule type" value="Genomic_DNA"/>
</dbReference>
<dbReference type="AlphaFoldDB" id="A0A9X9X2D8"/>
<keyword evidence="3" id="KW-1185">Reference proteome</keyword>